<feature type="compositionally biased region" description="Polar residues" evidence="1">
    <location>
        <begin position="8"/>
        <end position="23"/>
    </location>
</feature>
<feature type="region of interest" description="Disordered" evidence="1">
    <location>
        <begin position="1"/>
        <end position="33"/>
    </location>
</feature>
<dbReference type="PANTHER" id="PTHR33914">
    <property type="entry name" value="18S PRE-RIBOSOMAL ASSEMBLY PROTEIN GAR2-LIKE PROTEIN"/>
    <property type="match status" value="1"/>
</dbReference>
<dbReference type="PANTHER" id="PTHR33914:SF2">
    <property type="entry name" value="OS02G0582100 PROTEIN"/>
    <property type="match status" value="1"/>
</dbReference>
<organism evidence="2 3">
    <name type="scientific">Daucus carota subsp. sativus</name>
    <name type="common">Carrot</name>
    <dbReference type="NCBI Taxonomy" id="79200"/>
    <lineage>
        <taxon>Eukaryota</taxon>
        <taxon>Viridiplantae</taxon>
        <taxon>Streptophyta</taxon>
        <taxon>Embryophyta</taxon>
        <taxon>Tracheophyta</taxon>
        <taxon>Spermatophyta</taxon>
        <taxon>Magnoliopsida</taxon>
        <taxon>eudicotyledons</taxon>
        <taxon>Gunneridae</taxon>
        <taxon>Pentapetalae</taxon>
        <taxon>asterids</taxon>
        <taxon>campanulids</taxon>
        <taxon>Apiales</taxon>
        <taxon>Apiaceae</taxon>
        <taxon>Apioideae</taxon>
        <taxon>Scandiceae</taxon>
        <taxon>Daucinae</taxon>
        <taxon>Daucus</taxon>
        <taxon>Daucus sect. Daucus</taxon>
    </lineage>
</organism>
<name>A0AAF1BDH2_DAUCS</name>
<keyword evidence="3" id="KW-1185">Reference proteome</keyword>
<feature type="compositionally biased region" description="Acidic residues" evidence="1">
    <location>
        <begin position="147"/>
        <end position="157"/>
    </location>
</feature>
<evidence type="ECO:0000313" key="2">
    <source>
        <dbReference type="EMBL" id="WOH15380.1"/>
    </source>
</evidence>
<evidence type="ECO:0000313" key="3">
    <source>
        <dbReference type="Proteomes" id="UP000077755"/>
    </source>
</evidence>
<dbReference type="Proteomes" id="UP000077755">
    <property type="component" value="Chromosome 9"/>
</dbReference>
<dbReference type="EMBL" id="CP093351">
    <property type="protein sequence ID" value="WOH15380.1"/>
    <property type="molecule type" value="Genomic_DNA"/>
</dbReference>
<accession>A0AAF1BDH2</accession>
<dbReference type="InterPro" id="IPR040378">
    <property type="entry name" value="BASL"/>
</dbReference>
<reference evidence="2" key="1">
    <citation type="journal article" date="2016" name="Nat. Genet.">
        <title>A high-quality carrot genome assembly provides new insights into carotenoid accumulation and asterid genome evolution.</title>
        <authorList>
            <person name="Iorizzo M."/>
            <person name="Ellison S."/>
            <person name="Senalik D."/>
            <person name="Zeng P."/>
            <person name="Satapoomin P."/>
            <person name="Huang J."/>
            <person name="Bowman M."/>
            <person name="Iovene M."/>
            <person name="Sanseverino W."/>
            <person name="Cavagnaro P."/>
            <person name="Yildiz M."/>
            <person name="Macko-Podgorni A."/>
            <person name="Moranska E."/>
            <person name="Grzebelus E."/>
            <person name="Grzebelus D."/>
            <person name="Ashrafi H."/>
            <person name="Zheng Z."/>
            <person name="Cheng S."/>
            <person name="Spooner D."/>
            <person name="Van Deynze A."/>
            <person name="Simon P."/>
        </authorList>
    </citation>
    <scope>NUCLEOTIDE SEQUENCE</scope>
    <source>
        <tissue evidence="2">Leaf</tissue>
    </source>
</reference>
<feature type="region of interest" description="Disordered" evidence="1">
    <location>
        <begin position="136"/>
        <end position="187"/>
    </location>
</feature>
<gene>
    <name evidence="2" type="ORF">DCAR_0934918</name>
</gene>
<protein>
    <submittedName>
        <fullName evidence="2">Uncharacterized protein</fullName>
    </submittedName>
</protein>
<proteinExistence type="predicted"/>
<reference evidence="2" key="2">
    <citation type="submission" date="2022-03" db="EMBL/GenBank/DDBJ databases">
        <title>Draft title - Genomic analysis of global carrot germplasm unveils the trajectory of domestication and the origin of high carotenoid orange carrot.</title>
        <authorList>
            <person name="Iorizzo M."/>
            <person name="Ellison S."/>
            <person name="Senalik D."/>
            <person name="Macko-Podgorni A."/>
            <person name="Grzebelus D."/>
            <person name="Bostan H."/>
            <person name="Rolling W."/>
            <person name="Curaba J."/>
            <person name="Simon P."/>
        </authorList>
    </citation>
    <scope>NUCLEOTIDE SEQUENCE</scope>
    <source>
        <tissue evidence="2">Leaf</tissue>
    </source>
</reference>
<feature type="region of interest" description="Disordered" evidence="1">
    <location>
        <begin position="258"/>
        <end position="290"/>
    </location>
</feature>
<dbReference type="GO" id="GO:0009786">
    <property type="term" value="P:regulation of asymmetric cell division"/>
    <property type="evidence" value="ECO:0007669"/>
    <property type="project" value="InterPro"/>
</dbReference>
<sequence>MQIMNPAQPESTINDQNGISSHPNGYEKTAPVSAELKTENGYRKSPEHDVHADDFTEYSKEVSKDSVAASGVHAENLLADSVIYTDKNILESDLPELIVCYQDSTFHDVKDICVDEGMPAEDKCLTDNLVSGNSTLPSKNFRHTDLTEEADTDISYEEDFKSSPYKDFRENDSAEGVDKESNKDQNSASFLMSQIQTDKEEFTAVDKTDEIACNTPTSPIQTGELECNAIDKTTEIVRDSTLSSEDLCGETSLESLLKSAKGGEDKSSQQSDEISGAHESPVRTEASNRNSLDDLLDSGVISFNVESSKLSPITIDEIDKTAIAQQLKSEKKLINDDGISDSRLVINDKIKRDQGESSFSVAGPLADAVPYSGHVPFSGSISLRSDSSTTSTRSFAFPVLPNEWNSSPVRMAKADRRNYRRQRGCFSRLLCCRF</sequence>
<dbReference type="AlphaFoldDB" id="A0AAF1BDH2"/>
<evidence type="ECO:0000256" key="1">
    <source>
        <dbReference type="SAM" id="MobiDB-lite"/>
    </source>
</evidence>
<feature type="compositionally biased region" description="Basic and acidic residues" evidence="1">
    <location>
        <begin position="158"/>
        <end position="183"/>
    </location>
</feature>